<dbReference type="CDD" id="cd04179">
    <property type="entry name" value="DPM_DPG-synthase_like"/>
    <property type="match status" value="1"/>
</dbReference>
<evidence type="ECO:0000259" key="8">
    <source>
        <dbReference type="Pfam" id="PF00535"/>
    </source>
</evidence>
<dbReference type="PANTHER" id="PTHR48090:SF3">
    <property type="entry name" value="UNDECAPRENYL-PHOSPHATE 4-DEOXY-4-FORMAMIDO-L-ARABINOSE TRANSFERASE"/>
    <property type="match status" value="1"/>
</dbReference>
<dbReference type="GO" id="GO:0099621">
    <property type="term" value="F:undecaprenyl-phosphate 4-deoxy-4-formamido-L-arabinose transferase activity"/>
    <property type="evidence" value="ECO:0007669"/>
    <property type="project" value="TreeGrafter"/>
</dbReference>
<evidence type="ECO:0000256" key="1">
    <source>
        <dbReference type="ARBA" id="ARBA00022475"/>
    </source>
</evidence>
<dbReference type="eggNOG" id="COG0463">
    <property type="taxonomic scope" value="Bacteria"/>
</dbReference>
<evidence type="ECO:0000256" key="3">
    <source>
        <dbReference type="ARBA" id="ARBA00022679"/>
    </source>
</evidence>
<dbReference type="KEGG" id="sno:Snov_3028"/>
<dbReference type="Pfam" id="PF00535">
    <property type="entry name" value="Glycos_transf_2"/>
    <property type="match status" value="1"/>
</dbReference>
<keyword evidence="6" id="KW-1133">Transmembrane helix</keyword>
<organism evidence="9 10">
    <name type="scientific">Ancylobacter novellus (strain ATCC 8093 / DSM 506 / JCM 20403 / CCM 1077 / IAM 12100 / NBRC 12443 / NCIMB 10456)</name>
    <name type="common">Starkeya novella</name>
    <dbReference type="NCBI Taxonomy" id="639283"/>
    <lineage>
        <taxon>Bacteria</taxon>
        <taxon>Pseudomonadati</taxon>
        <taxon>Pseudomonadota</taxon>
        <taxon>Alphaproteobacteria</taxon>
        <taxon>Hyphomicrobiales</taxon>
        <taxon>Xanthobacteraceae</taxon>
        <taxon>Ancylobacter</taxon>
    </lineage>
</organism>
<keyword evidence="7" id="KW-0472">Membrane</keyword>
<evidence type="ECO:0000256" key="7">
    <source>
        <dbReference type="ARBA" id="ARBA00023136"/>
    </source>
</evidence>
<gene>
    <name evidence="9" type="ordered locus">Snov_3028</name>
</gene>
<evidence type="ECO:0000256" key="4">
    <source>
        <dbReference type="ARBA" id="ARBA00022692"/>
    </source>
</evidence>
<dbReference type="Gene3D" id="3.90.550.10">
    <property type="entry name" value="Spore Coat Polysaccharide Biosynthesis Protein SpsA, Chain A"/>
    <property type="match status" value="1"/>
</dbReference>
<dbReference type="EMBL" id="CP002026">
    <property type="protein sequence ID" value="ADH90303.1"/>
    <property type="molecule type" value="Genomic_DNA"/>
</dbReference>
<evidence type="ECO:0000256" key="2">
    <source>
        <dbReference type="ARBA" id="ARBA00022676"/>
    </source>
</evidence>
<dbReference type="SUPFAM" id="SSF53448">
    <property type="entry name" value="Nucleotide-diphospho-sugar transferases"/>
    <property type="match status" value="1"/>
</dbReference>
<keyword evidence="5" id="KW-0448">Lipopolysaccharide biosynthesis</keyword>
<dbReference type="CAZy" id="GT2">
    <property type="family name" value="Glycosyltransferase Family 2"/>
</dbReference>
<dbReference type="STRING" id="639283.Snov_3028"/>
<proteinExistence type="predicted"/>
<accession>D7A772</accession>
<keyword evidence="10" id="KW-1185">Reference proteome</keyword>
<sequence length="267" mass="28543">MRISVVVPTYNEAGNIGRLVREILDTVPGPLLGEIIVVDDCSTDATAAEVRALVGAKVRHLRHQRRAGQSAALRSGVRAADHPIIVTMDGDGQNDPADIAALVRELGEEGGEPALVGGVRQKRQASGSKRWASLFANRLRASLLADDCPDTGCGLKAFRRAAFLDLPYFSTMHRYLPALFLTYGHEVAYVPVGDRPRLAGRSKYTNLGRALVGIYDLFGVVWLRRRTVLPPVSEESGAANGVTSALTIASPPIDASILPATMRAAAP</sequence>
<dbReference type="InterPro" id="IPR050256">
    <property type="entry name" value="Glycosyltransferase_2"/>
</dbReference>
<keyword evidence="2" id="KW-0328">Glycosyltransferase</keyword>
<dbReference type="OrthoDB" id="9807795at2"/>
<dbReference type="InterPro" id="IPR001173">
    <property type="entry name" value="Glyco_trans_2-like"/>
</dbReference>
<dbReference type="HOGENOM" id="CLU_033536_11_0_5"/>
<dbReference type="GO" id="GO:0005886">
    <property type="term" value="C:plasma membrane"/>
    <property type="evidence" value="ECO:0007669"/>
    <property type="project" value="TreeGrafter"/>
</dbReference>
<dbReference type="GO" id="GO:0009103">
    <property type="term" value="P:lipopolysaccharide biosynthetic process"/>
    <property type="evidence" value="ECO:0007669"/>
    <property type="project" value="UniProtKB-KW"/>
</dbReference>
<evidence type="ECO:0000256" key="5">
    <source>
        <dbReference type="ARBA" id="ARBA00022985"/>
    </source>
</evidence>
<dbReference type="AlphaFoldDB" id="D7A772"/>
<dbReference type="FunFam" id="3.90.550.10:FF:000170">
    <property type="entry name" value="Dolichol-phosphate mannosyltransferase"/>
    <property type="match status" value="1"/>
</dbReference>
<dbReference type="PANTHER" id="PTHR48090">
    <property type="entry name" value="UNDECAPRENYL-PHOSPHATE 4-DEOXY-4-FORMAMIDO-L-ARABINOSE TRANSFERASE-RELATED"/>
    <property type="match status" value="1"/>
</dbReference>
<dbReference type="InterPro" id="IPR029044">
    <property type="entry name" value="Nucleotide-diphossugar_trans"/>
</dbReference>
<dbReference type="Proteomes" id="UP000006633">
    <property type="component" value="Chromosome"/>
</dbReference>
<protein>
    <submittedName>
        <fullName evidence="9">Glycosyl transferase family 2</fullName>
    </submittedName>
</protein>
<reference evidence="9 10" key="1">
    <citation type="journal article" date="2012" name="Stand. Genomic Sci.">
        <title>Complete genome sequence of the facultatively chemolithoautotrophic and methylotrophic alpha Proteobacterium Starkeya novella type strain (ATCC 8093(T)).</title>
        <authorList>
            <person name="Kappler U."/>
            <person name="Davenport K."/>
            <person name="Beatson S."/>
            <person name="Lucas S."/>
            <person name="Lapidus A."/>
            <person name="Copeland A."/>
            <person name="Berry K.W."/>
            <person name="Glavina Del Rio T."/>
            <person name="Hammon N."/>
            <person name="Dalin E."/>
            <person name="Tice H."/>
            <person name="Pitluck S."/>
            <person name="Richardson P."/>
            <person name="Bruce D."/>
            <person name="Goodwin L.A."/>
            <person name="Han C."/>
            <person name="Tapia R."/>
            <person name="Detter J.C."/>
            <person name="Chang Y.J."/>
            <person name="Jeffries C.D."/>
            <person name="Land M."/>
            <person name="Hauser L."/>
            <person name="Kyrpides N.C."/>
            <person name="Goker M."/>
            <person name="Ivanova N."/>
            <person name="Klenk H.P."/>
            <person name="Woyke T."/>
        </authorList>
    </citation>
    <scope>NUCLEOTIDE SEQUENCE [LARGE SCALE GENOMIC DNA]</scope>
    <source>
        <strain evidence="10">ATCC 8093 / DSM 506 / JCM 20403 / CCM 1077 / IAM 12100 / NBRC 12443 / NCIMB 10456</strain>
    </source>
</reference>
<keyword evidence="1" id="KW-1003">Cell membrane</keyword>
<dbReference type="RefSeq" id="WP_013167806.1">
    <property type="nucleotide sequence ID" value="NC_014217.1"/>
</dbReference>
<evidence type="ECO:0000313" key="10">
    <source>
        <dbReference type="Proteomes" id="UP000006633"/>
    </source>
</evidence>
<keyword evidence="4" id="KW-0812">Transmembrane</keyword>
<evidence type="ECO:0000313" key="9">
    <source>
        <dbReference type="EMBL" id="ADH90303.1"/>
    </source>
</evidence>
<feature type="domain" description="Glycosyltransferase 2-like" evidence="8">
    <location>
        <begin position="4"/>
        <end position="163"/>
    </location>
</feature>
<evidence type="ECO:0000256" key="6">
    <source>
        <dbReference type="ARBA" id="ARBA00022989"/>
    </source>
</evidence>
<keyword evidence="3 9" id="KW-0808">Transferase</keyword>
<name>D7A772_ANCN5</name>